<evidence type="ECO:0000259" key="2">
    <source>
        <dbReference type="PROSITE" id="PS50002"/>
    </source>
</evidence>
<proteinExistence type="predicted"/>
<dbReference type="RefSeq" id="WP_231415764.1">
    <property type="nucleotide sequence ID" value="NZ_CP126446.1"/>
</dbReference>
<name>A0ABY8V1H8_9BACI</name>
<dbReference type="InterPro" id="IPR014593">
    <property type="entry name" value="UCP034961_SH3_2"/>
</dbReference>
<gene>
    <name evidence="3" type="ORF">QNI29_07525</name>
</gene>
<reference evidence="3 4" key="1">
    <citation type="submission" date="2023-05" db="EMBL/GenBank/DDBJ databases">
        <title>Comparative genomics reveals the evidence of polycyclic aromatic hydrocarbons degradation in moderately halophilic genus Pontibacillus.</title>
        <authorList>
            <person name="Yang H."/>
            <person name="Qian Z."/>
        </authorList>
    </citation>
    <scope>NUCLEOTIDE SEQUENCE [LARGE SCALE GENOMIC DNA]</scope>
    <source>
        <strain evidence="4">HN14</strain>
    </source>
</reference>
<dbReference type="PIRSF" id="PIRSF034961">
    <property type="entry name" value="UCP034961_SH3_2"/>
    <property type="match status" value="1"/>
</dbReference>
<dbReference type="InterPro" id="IPR036028">
    <property type="entry name" value="SH3-like_dom_sf"/>
</dbReference>
<dbReference type="InterPro" id="IPR001452">
    <property type="entry name" value="SH3_domain"/>
</dbReference>
<accession>A0ABY8V1H8</accession>
<dbReference type="PROSITE" id="PS50002">
    <property type="entry name" value="SH3"/>
    <property type="match status" value="1"/>
</dbReference>
<dbReference type="Pfam" id="PF07653">
    <property type="entry name" value="SH3_2"/>
    <property type="match status" value="1"/>
</dbReference>
<evidence type="ECO:0000256" key="1">
    <source>
        <dbReference type="ARBA" id="ARBA00022443"/>
    </source>
</evidence>
<feature type="domain" description="SH3" evidence="2">
    <location>
        <begin position="61"/>
        <end position="118"/>
    </location>
</feature>
<dbReference type="EMBL" id="CP126446">
    <property type="protein sequence ID" value="WIF99498.1"/>
    <property type="molecule type" value="Genomic_DNA"/>
</dbReference>
<sequence length="119" mass="13987">MNNNIYIVIKNHISNYPNPIKLTKGQSVIVGEAYMGEENWDNWIYCHTEDLKLEGWVPEQIIDTCGKVLEDYVAKELNVHIGELLFKQKELNGWFWAQKLNSFNEGWIPNENVQVYQQD</sequence>
<evidence type="ECO:0000313" key="3">
    <source>
        <dbReference type="EMBL" id="WIF99498.1"/>
    </source>
</evidence>
<organism evidence="3 4">
    <name type="scientific">Pontibacillus chungwhensis</name>
    <dbReference type="NCBI Taxonomy" id="265426"/>
    <lineage>
        <taxon>Bacteria</taxon>
        <taxon>Bacillati</taxon>
        <taxon>Bacillota</taxon>
        <taxon>Bacilli</taxon>
        <taxon>Bacillales</taxon>
        <taxon>Bacillaceae</taxon>
        <taxon>Pontibacillus</taxon>
    </lineage>
</organism>
<keyword evidence="4" id="KW-1185">Reference proteome</keyword>
<dbReference type="Proteomes" id="UP001236652">
    <property type="component" value="Chromosome"/>
</dbReference>
<protein>
    <submittedName>
        <fullName evidence="3">SH3 domain-containing protein</fullName>
    </submittedName>
</protein>
<evidence type="ECO:0000313" key="4">
    <source>
        <dbReference type="Proteomes" id="UP001236652"/>
    </source>
</evidence>
<keyword evidence="1" id="KW-0728">SH3 domain</keyword>
<dbReference type="SUPFAM" id="SSF50044">
    <property type="entry name" value="SH3-domain"/>
    <property type="match status" value="2"/>
</dbReference>